<evidence type="ECO:0000256" key="1">
    <source>
        <dbReference type="ARBA" id="ARBA00022801"/>
    </source>
</evidence>
<sequence>DYRLAPETKFPGPADDCYTATQWAVQQATALNGDPERIAVGGDSAGGNLAAAVALMARDRRGPALAFQLLVYPVTHCHYTTPSYHSYATGHGLTRDSMRWYWEQYLRDAADAQNPYAAPLVATDLSGLPPALVITAECDPLCDEGKAYAGRLQEAGVPTTYSCYDGMMHGFFGMSAALEKGKRAVAEASTALRNAFAAQPAAVAR</sequence>
<evidence type="ECO:0000259" key="2">
    <source>
        <dbReference type="Pfam" id="PF07859"/>
    </source>
</evidence>
<dbReference type="PANTHER" id="PTHR48081">
    <property type="entry name" value="AB HYDROLASE SUPERFAMILY PROTEIN C4A8.06C"/>
    <property type="match status" value="1"/>
</dbReference>
<dbReference type="InterPro" id="IPR050300">
    <property type="entry name" value="GDXG_lipolytic_enzyme"/>
</dbReference>
<dbReference type="GO" id="GO:0016787">
    <property type="term" value="F:hydrolase activity"/>
    <property type="evidence" value="ECO:0007669"/>
    <property type="project" value="UniProtKB-KW"/>
</dbReference>
<dbReference type="InterPro" id="IPR013094">
    <property type="entry name" value="AB_hydrolase_3"/>
</dbReference>
<feature type="domain" description="Alpha/beta hydrolase fold-3" evidence="2">
    <location>
        <begin position="1"/>
        <end position="172"/>
    </location>
</feature>
<accession>A0A937W3I3</accession>
<dbReference type="InterPro" id="IPR029058">
    <property type="entry name" value="AB_hydrolase_fold"/>
</dbReference>
<evidence type="ECO:0000313" key="3">
    <source>
        <dbReference type="EMBL" id="MBM3226278.1"/>
    </source>
</evidence>
<dbReference type="PANTHER" id="PTHR48081:SF8">
    <property type="entry name" value="ALPHA_BETA HYDROLASE FOLD-3 DOMAIN-CONTAINING PROTEIN-RELATED"/>
    <property type="match status" value="1"/>
</dbReference>
<dbReference type="Proteomes" id="UP000712673">
    <property type="component" value="Unassembled WGS sequence"/>
</dbReference>
<gene>
    <name evidence="3" type="ORF">FJZ47_21145</name>
</gene>
<proteinExistence type="predicted"/>
<comment type="caution">
    <text evidence="3">The sequence shown here is derived from an EMBL/GenBank/DDBJ whole genome shotgun (WGS) entry which is preliminary data.</text>
</comment>
<dbReference type="Gene3D" id="3.40.50.1820">
    <property type="entry name" value="alpha/beta hydrolase"/>
    <property type="match status" value="1"/>
</dbReference>
<reference evidence="3" key="1">
    <citation type="submission" date="2019-03" db="EMBL/GenBank/DDBJ databases">
        <title>Lake Tanganyika Metagenome-Assembled Genomes (MAGs).</title>
        <authorList>
            <person name="Tran P."/>
        </authorList>
    </citation>
    <scope>NUCLEOTIDE SEQUENCE</scope>
    <source>
        <strain evidence="3">K_DeepCast_65m_m2_066</strain>
    </source>
</reference>
<dbReference type="SUPFAM" id="SSF53474">
    <property type="entry name" value="alpha/beta-Hydrolases"/>
    <property type="match status" value="1"/>
</dbReference>
<keyword evidence="1 3" id="KW-0378">Hydrolase</keyword>
<name>A0A937W3I3_UNCTE</name>
<dbReference type="AlphaFoldDB" id="A0A937W3I3"/>
<feature type="non-terminal residue" evidence="3">
    <location>
        <position position="1"/>
    </location>
</feature>
<dbReference type="EMBL" id="VGLS01000850">
    <property type="protein sequence ID" value="MBM3226278.1"/>
    <property type="molecule type" value="Genomic_DNA"/>
</dbReference>
<evidence type="ECO:0000313" key="4">
    <source>
        <dbReference type="Proteomes" id="UP000712673"/>
    </source>
</evidence>
<dbReference type="Pfam" id="PF07859">
    <property type="entry name" value="Abhydrolase_3"/>
    <property type="match status" value="1"/>
</dbReference>
<organism evidence="3 4">
    <name type="scientific">Tectimicrobiota bacterium</name>
    <dbReference type="NCBI Taxonomy" id="2528274"/>
    <lineage>
        <taxon>Bacteria</taxon>
        <taxon>Pseudomonadati</taxon>
        <taxon>Nitrospinota/Tectimicrobiota group</taxon>
        <taxon>Candidatus Tectimicrobiota</taxon>
    </lineage>
</organism>
<protein>
    <submittedName>
        <fullName evidence="3">Alpha/beta hydrolase</fullName>
    </submittedName>
</protein>